<sequence length="157" mass="17167">MGRTGENLLVACVVIHYLNIIVNLLSFYTDGEQARFWTLVSRIVQSLCYASTTLITCVFIRYYMRVDGEYHVTFRSAPAEPAAGNSSGAAPTAPSGDGHVLGLVRVCGVLLLSLFKAPLEIGRCFRLCDERINGKDQRAEKILLSLAPPAEAKTEDT</sequence>
<evidence type="ECO:0000313" key="3">
    <source>
        <dbReference type="Proteomes" id="UP000604825"/>
    </source>
</evidence>
<dbReference type="AlphaFoldDB" id="A0A811MDL8"/>
<dbReference type="Proteomes" id="UP000604825">
    <property type="component" value="Unassembled WGS sequence"/>
</dbReference>
<evidence type="ECO:0000256" key="1">
    <source>
        <dbReference type="SAM" id="Phobius"/>
    </source>
</evidence>
<keyword evidence="3" id="KW-1185">Reference proteome</keyword>
<name>A0A811MDL8_9POAL</name>
<comment type="caution">
    <text evidence="2">The sequence shown here is derived from an EMBL/GenBank/DDBJ whole genome shotgun (WGS) entry which is preliminary data.</text>
</comment>
<keyword evidence="1" id="KW-0812">Transmembrane</keyword>
<protein>
    <submittedName>
        <fullName evidence="2">Uncharacterized protein</fullName>
    </submittedName>
</protein>
<proteinExistence type="predicted"/>
<organism evidence="2 3">
    <name type="scientific">Miscanthus lutarioriparius</name>
    <dbReference type="NCBI Taxonomy" id="422564"/>
    <lineage>
        <taxon>Eukaryota</taxon>
        <taxon>Viridiplantae</taxon>
        <taxon>Streptophyta</taxon>
        <taxon>Embryophyta</taxon>
        <taxon>Tracheophyta</taxon>
        <taxon>Spermatophyta</taxon>
        <taxon>Magnoliopsida</taxon>
        <taxon>Liliopsida</taxon>
        <taxon>Poales</taxon>
        <taxon>Poaceae</taxon>
        <taxon>PACMAD clade</taxon>
        <taxon>Panicoideae</taxon>
        <taxon>Andropogonodae</taxon>
        <taxon>Andropogoneae</taxon>
        <taxon>Saccharinae</taxon>
        <taxon>Miscanthus</taxon>
    </lineage>
</organism>
<keyword evidence="1" id="KW-1133">Transmembrane helix</keyword>
<feature type="transmembrane region" description="Helical" evidence="1">
    <location>
        <begin position="43"/>
        <end position="64"/>
    </location>
</feature>
<evidence type="ECO:0000313" key="2">
    <source>
        <dbReference type="EMBL" id="CAD6204673.1"/>
    </source>
</evidence>
<dbReference type="OrthoDB" id="677216at2759"/>
<reference evidence="2" key="1">
    <citation type="submission" date="2020-10" db="EMBL/GenBank/DDBJ databases">
        <authorList>
            <person name="Han B."/>
            <person name="Lu T."/>
            <person name="Zhao Q."/>
            <person name="Huang X."/>
            <person name="Zhao Y."/>
        </authorList>
    </citation>
    <scope>NUCLEOTIDE SEQUENCE</scope>
</reference>
<dbReference type="EMBL" id="CAJGYO010000001">
    <property type="protein sequence ID" value="CAD6204673.1"/>
    <property type="molecule type" value="Genomic_DNA"/>
</dbReference>
<keyword evidence="1" id="KW-0472">Membrane</keyword>
<accession>A0A811MDL8</accession>
<feature type="transmembrane region" description="Helical" evidence="1">
    <location>
        <begin position="7"/>
        <end position="28"/>
    </location>
</feature>
<gene>
    <name evidence="2" type="ORF">NCGR_LOCUS2666</name>
</gene>